<evidence type="ECO:0000313" key="2">
    <source>
        <dbReference type="EMBL" id="WWD05796.1"/>
    </source>
</evidence>
<organism evidence="2 3">
    <name type="scientific">Kwoniella europaea PYCC6329</name>
    <dbReference type="NCBI Taxonomy" id="1423913"/>
    <lineage>
        <taxon>Eukaryota</taxon>
        <taxon>Fungi</taxon>
        <taxon>Dikarya</taxon>
        <taxon>Basidiomycota</taxon>
        <taxon>Agaricomycotina</taxon>
        <taxon>Tremellomycetes</taxon>
        <taxon>Tremellales</taxon>
        <taxon>Cryptococcaceae</taxon>
        <taxon>Kwoniella</taxon>
    </lineage>
</organism>
<evidence type="ECO:0000256" key="1">
    <source>
        <dbReference type="SAM" id="MobiDB-lite"/>
    </source>
</evidence>
<dbReference type="EMBL" id="CP144089">
    <property type="protein sequence ID" value="WWD05796.1"/>
    <property type="molecule type" value="Genomic_DNA"/>
</dbReference>
<name>A0AAX4KGZ4_9TREE</name>
<dbReference type="AlphaFoldDB" id="A0AAX4KGZ4"/>
<sequence>MSSPATSISEDDGYTLKVYGDKLTYKEVGSDHATTYDYAGSFYVARGDDHISHKAESGDITITFFKESPSIPLSIPSTAPSNRLMGRSNTNIPILGSRPTGIQSVRSRTRPTRPGRPMNPQQFEWSTIDLPSISVGLDRREPDLVSRYKPSRGTDASFQMSEAQPDVTLYTNNLELGDHKFSFHKELSTLPGHNYDPRSCSSISGGSIGIGYICHDGDESCTERMEVYKPNSTESVGEINTATGTFLGTLPRNI</sequence>
<dbReference type="KEGG" id="ker:91102681"/>
<dbReference type="GeneID" id="91102681"/>
<reference evidence="2 3" key="1">
    <citation type="submission" date="2024-01" db="EMBL/GenBank/DDBJ databases">
        <title>Comparative genomics of Cryptococcus and Kwoniella reveals pathogenesis evolution and contrasting modes of karyotype evolution via chromosome fusion or intercentromeric recombination.</title>
        <authorList>
            <person name="Coelho M.A."/>
            <person name="David-Palma M."/>
            <person name="Shea T."/>
            <person name="Bowers K."/>
            <person name="McGinley-Smith S."/>
            <person name="Mohammad A.W."/>
            <person name="Gnirke A."/>
            <person name="Yurkov A.M."/>
            <person name="Nowrousian M."/>
            <person name="Sun S."/>
            <person name="Cuomo C.A."/>
            <person name="Heitman J."/>
        </authorList>
    </citation>
    <scope>NUCLEOTIDE SEQUENCE [LARGE SCALE GENOMIC DNA]</scope>
    <source>
        <strain evidence="2 3">PYCC6329</strain>
    </source>
</reference>
<feature type="region of interest" description="Disordered" evidence="1">
    <location>
        <begin position="76"/>
        <end position="122"/>
    </location>
</feature>
<keyword evidence="3" id="KW-1185">Reference proteome</keyword>
<accession>A0AAX4KGZ4</accession>
<proteinExistence type="predicted"/>
<gene>
    <name evidence="2" type="ORF">V865_003879</name>
</gene>
<protein>
    <submittedName>
        <fullName evidence="2">Uncharacterized protein</fullName>
    </submittedName>
</protein>
<dbReference type="Proteomes" id="UP001358614">
    <property type="component" value="Chromosome 1"/>
</dbReference>
<feature type="compositionally biased region" description="Polar residues" evidence="1">
    <location>
        <begin position="76"/>
        <end position="92"/>
    </location>
</feature>
<evidence type="ECO:0000313" key="3">
    <source>
        <dbReference type="Proteomes" id="UP001358614"/>
    </source>
</evidence>
<dbReference type="RefSeq" id="XP_066083763.1">
    <property type="nucleotide sequence ID" value="XM_066227666.1"/>
</dbReference>